<dbReference type="InterPro" id="IPR012340">
    <property type="entry name" value="NA-bd_OB-fold"/>
</dbReference>
<dbReference type="SUPFAM" id="SSF50249">
    <property type="entry name" value="Nucleic acid-binding proteins"/>
    <property type="match status" value="1"/>
</dbReference>
<dbReference type="STRING" id="1693.BMIN_0379"/>
<keyword evidence="3" id="KW-1185">Reference proteome</keyword>
<sequence>MPSGRVRWYDAGKGYGFIVDESGHDVFMPAASLIDATVSPRKGSRVEFSVVDGRKGPQALDVRVLGARPSLVKATRPKPDDMVAIVEDLIKLLDDAGSGLRRHHYPAAAESRKLASLLRAVADSFDVED</sequence>
<dbReference type="eggNOG" id="COG1278">
    <property type="taxonomic scope" value="Bacteria"/>
</dbReference>
<feature type="domain" description="CSD" evidence="1">
    <location>
        <begin position="1"/>
        <end position="64"/>
    </location>
</feature>
<dbReference type="InterPro" id="IPR002059">
    <property type="entry name" value="CSP_DNA-bd"/>
</dbReference>
<dbReference type="GO" id="GO:0003676">
    <property type="term" value="F:nucleic acid binding"/>
    <property type="evidence" value="ECO:0007669"/>
    <property type="project" value="InterPro"/>
</dbReference>
<reference evidence="2 3" key="1">
    <citation type="submission" date="2014-03" db="EMBL/GenBank/DDBJ databases">
        <title>Genomics of Bifidobacteria.</title>
        <authorList>
            <person name="Ventura M."/>
            <person name="Milani C."/>
            <person name="Lugli G.A."/>
        </authorList>
    </citation>
    <scope>NUCLEOTIDE SEQUENCE [LARGE SCALE GENOMIC DNA]</scope>
    <source>
        <strain evidence="2 3">LMG 11592</strain>
    </source>
</reference>
<dbReference type="PRINTS" id="PR00050">
    <property type="entry name" value="COLDSHOCK"/>
</dbReference>
<accession>A0A087BN84</accession>
<dbReference type="PROSITE" id="PS51857">
    <property type="entry name" value="CSD_2"/>
    <property type="match status" value="1"/>
</dbReference>
<dbReference type="Proteomes" id="UP000029014">
    <property type="component" value="Unassembled WGS sequence"/>
</dbReference>
<dbReference type="Gene3D" id="2.40.50.140">
    <property type="entry name" value="Nucleic acid-binding proteins"/>
    <property type="match status" value="1"/>
</dbReference>
<evidence type="ECO:0000313" key="2">
    <source>
        <dbReference type="EMBL" id="KFI72484.1"/>
    </source>
</evidence>
<dbReference type="RefSeq" id="WP_022860510.1">
    <property type="nucleotide sequence ID" value="NZ_JGZD01000009.1"/>
</dbReference>
<organism evidence="2 3">
    <name type="scientific">Bifidobacterium minimum</name>
    <dbReference type="NCBI Taxonomy" id="1693"/>
    <lineage>
        <taxon>Bacteria</taxon>
        <taxon>Bacillati</taxon>
        <taxon>Actinomycetota</taxon>
        <taxon>Actinomycetes</taxon>
        <taxon>Bifidobacteriales</taxon>
        <taxon>Bifidobacteriaceae</taxon>
        <taxon>Bifidobacterium</taxon>
    </lineage>
</organism>
<protein>
    <submittedName>
        <fullName evidence="2">Cold-shock domain protein</fullName>
    </submittedName>
</protein>
<dbReference type="EMBL" id="JGZD01000009">
    <property type="protein sequence ID" value="KFI72484.1"/>
    <property type="molecule type" value="Genomic_DNA"/>
</dbReference>
<evidence type="ECO:0000259" key="1">
    <source>
        <dbReference type="PROSITE" id="PS51857"/>
    </source>
</evidence>
<name>A0A087BN84_9BIFI</name>
<dbReference type="InterPro" id="IPR011129">
    <property type="entry name" value="CSD"/>
</dbReference>
<evidence type="ECO:0000313" key="3">
    <source>
        <dbReference type="Proteomes" id="UP000029014"/>
    </source>
</evidence>
<dbReference type="Pfam" id="PF00313">
    <property type="entry name" value="CSD"/>
    <property type="match status" value="1"/>
</dbReference>
<dbReference type="AlphaFoldDB" id="A0A087BN84"/>
<proteinExistence type="predicted"/>
<gene>
    <name evidence="2" type="ORF">BMIN_0379</name>
</gene>
<comment type="caution">
    <text evidence="2">The sequence shown here is derived from an EMBL/GenBank/DDBJ whole genome shotgun (WGS) entry which is preliminary data.</text>
</comment>
<dbReference type="SMART" id="SM00357">
    <property type="entry name" value="CSP"/>
    <property type="match status" value="1"/>
</dbReference>